<dbReference type="NCBIfam" id="TIGR01640">
    <property type="entry name" value="F_box_assoc_1"/>
    <property type="match status" value="1"/>
</dbReference>
<dbReference type="InterPro" id="IPR001810">
    <property type="entry name" value="F-box_dom"/>
</dbReference>
<evidence type="ECO:0000313" key="2">
    <source>
        <dbReference type="Proteomes" id="UP000077755"/>
    </source>
</evidence>
<dbReference type="Gramene" id="KZN09436">
    <property type="protein sequence ID" value="KZN09436"/>
    <property type="gene ID" value="DCAR_002092"/>
</dbReference>
<dbReference type="SMART" id="SM00256">
    <property type="entry name" value="FBOX"/>
    <property type="match status" value="1"/>
</dbReference>
<dbReference type="InterPro" id="IPR017451">
    <property type="entry name" value="F-box-assoc_interact_dom"/>
</dbReference>
<dbReference type="PANTHER" id="PTHR31672:SF13">
    <property type="entry name" value="F-BOX PROTEIN CPR30-LIKE"/>
    <property type="match status" value="1"/>
</dbReference>
<sequence>MDEFPYDIICNIFLRVPIKTLLKLRCVSKSWCKIIDDPCYAYMQYRCGGAQQDALLISPEFGEFTRKTISLYAGCDDEEGRMIQAAKVPMAKFEAKGSVFGSCNGLMYFAEFRGVRIVVSNPLRNQFRTLPPLSIENYWSESERAYGLGFDSSTNKFKMVCTIYGASGCCYTLVHVLGTWSWRRISSVPAPYVTYGKPVFVHGFLHWMTEPFTTSEDCEGRIMAFDVSNETFKLISHPQICLDKDRRLFTVLDIQGSLAILDLSCNTSIDIWILDYESKLWSRDYTISIDTLLPDHRLTEVIGMWKQDELLLTTTQGYFSYGLKTDCLKYKHTSGFSSSAQVYGHRGSLISISDETEVA</sequence>
<gene>
    <name evidence="1" type="ORF">DCAR_0102136</name>
</gene>
<dbReference type="Pfam" id="PF00646">
    <property type="entry name" value="F-box"/>
    <property type="match status" value="1"/>
</dbReference>
<dbReference type="InterPro" id="IPR036047">
    <property type="entry name" value="F-box-like_dom_sf"/>
</dbReference>
<protein>
    <submittedName>
        <fullName evidence="1">Uncharacterized protein</fullName>
    </submittedName>
</protein>
<reference evidence="1" key="2">
    <citation type="submission" date="2022-03" db="EMBL/GenBank/DDBJ databases">
        <title>Draft title - Genomic analysis of global carrot germplasm unveils the trajectory of domestication and the origin of high carotenoid orange carrot.</title>
        <authorList>
            <person name="Iorizzo M."/>
            <person name="Ellison S."/>
            <person name="Senalik D."/>
            <person name="Macko-Podgorni A."/>
            <person name="Grzebelus D."/>
            <person name="Bostan H."/>
            <person name="Rolling W."/>
            <person name="Curaba J."/>
            <person name="Simon P."/>
        </authorList>
    </citation>
    <scope>NUCLEOTIDE SEQUENCE</scope>
    <source>
        <tissue evidence="1">Leaf</tissue>
    </source>
</reference>
<dbReference type="Proteomes" id="UP000077755">
    <property type="component" value="Chromosome 1"/>
</dbReference>
<dbReference type="PANTHER" id="PTHR31672">
    <property type="entry name" value="BNACNNG10540D PROTEIN"/>
    <property type="match status" value="1"/>
</dbReference>
<dbReference type="OMA" id="KSKHWHA"/>
<organism evidence="1 2">
    <name type="scientific">Daucus carota subsp. sativus</name>
    <name type="common">Carrot</name>
    <dbReference type="NCBI Taxonomy" id="79200"/>
    <lineage>
        <taxon>Eukaryota</taxon>
        <taxon>Viridiplantae</taxon>
        <taxon>Streptophyta</taxon>
        <taxon>Embryophyta</taxon>
        <taxon>Tracheophyta</taxon>
        <taxon>Spermatophyta</taxon>
        <taxon>Magnoliopsida</taxon>
        <taxon>eudicotyledons</taxon>
        <taxon>Gunneridae</taxon>
        <taxon>Pentapetalae</taxon>
        <taxon>asterids</taxon>
        <taxon>campanulids</taxon>
        <taxon>Apiales</taxon>
        <taxon>Apiaceae</taxon>
        <taxon>Apioideae</taxon>
        <taxon>Scandiceae</taxon>
        <taxon>Daucinae</taxon>
        <taxon>Daucus</taxon>
        <taxon>Daucus sect. Daucus</taxon>
    </lineage>
</organism>
<dbReference type="PROSITE" id="PS50181">
    <property type="entry name" value="FBOX"/>
    <property type="match status" value="1"/>
</dbReference>
<accession>A0A162AI50</accession>
<dbReference type="EMBL" id="CP093343">
    <property type="protein sequence ID" value="WOG82963.1"/>
    <property type="molecule type" value="Genomic_DNA"/>
</dbReference>
<dbReference type="Gene3D" id="1.20.1280.50">
    <property type="match status" value="1"/>
</dbReference>
<dbReference type="OrthoDB" id="5319261at2759"/>
<dbReference type="AlphaFoldDB" id="A0A162AI50"/>
<keyword evidence="2" id="KW-1185">Reference proteome</keyword>
<dbReference type="KEGG" id="dcr:108220876"/>
<dbReference type="InterPro" id="IPR050796">
    <property type="entry name" value="SCF_F-box_component"/>
</dbReference>
<proteinExistence type="predicted"/>
<name>A0A162AI50_DAUCS</name>
<dbReference type="InterPro" id="IPR013187">
    <property type="entry name" value="F-box-assoc_dom_typ3"/>
</dbReference>
<reference evidence="1" key="1">
    <citation type="journal article" date="2016" name="Nat. Genet.">
        <title>A high-quality carrot genome assembly provides new insights into carotenoid accumulation and asterid genome evolution.</title>
        <authorList>
            <person name="Iorizzo M."/>
            <person name="Ellison S."/>
            <person name="Senalik D."/>
            <person name="Zeng P."/>
            <person name="Satapoomin P."/>
            <person name="Huang J."/>
            <person name="Bowman M."/>
            <person name="Iovene M."/>
            <person name="Sanseverino W."/>
            <person name="Cavagnaro P."/>
            <person name="Yildiz M."/>
            <person name="Macko-Podgorni A."/>
            <person name="Moranska E."/>
            <person name="Grzebelus E."/>
            <person name="Grzebelus D."/>
            <person name="Ashrafi H."/>
            <person name="Zheng Z."/>
            <person name="Cheng S."/>
            <person name="Spooner D."/>
            <person name="Van Deynze A."/>
            <person name="Simon P."/>
        </authorList>
    </citation>
    <scope>NUCLEOTIDE SEQUENCE</scope>
    <source>
        <tissue evidence="1">Leaf</tissue>
    </source>
</reference>
<dbReference type="SUPFAM" id="SSF81383">
    <property type="entry name" value="F-box domain"/>
    <property type="match status" value="1"/>
</dbReference>
<evidence type="ECO:0000313" key="1">
    <source>
        <dbReference type="EMBL" id="WOG82963.1"/>
    </source>
</evidence>
<dbReference type="Pfam" id="PF08268">
    <property type="entry name" value="FBA_3"/>
    <property type="match status" value="1"/>
</dbReference>